<evidence type="ECO:0000256" key="1">
    <source>
        <dbReference type="ARBA" id="ARBA00004323"/>
    </source>
</evidence>
<dbReference type="STRING" id="299467.A0A443SPG0"/>
<evidence type="ECO:0000313" key="12">
    <source>
        <dbReference type="Proteomes" id="UP000288716"/>
    </source>
</evidence>
<evidence type="ECO:0000256" key="10">
    <source>
        <dbReference type="RuleBase" id="RU363063"/>
    </source>
</evidence>
<evidence type="ECO:0000313" key="11">
    <source>
        <dbReference type="EMBL" id="RWS29375.1"/>
    </source>
</evidence>
<comment type="similarity">
    <text evidence="2 10">Belongs to the glycosyltransferase 31 family.</text>
</comment>
<evidence type="ECO:0000256" key="2">
    <source>
        <dbReference type="ARBA" id="ARBA00008661"/>
    </source>
</evidence>
<comment type="subcellular location">
    <subcellularLocation>
        <location evidence="1 10">Golgi apparatus membrane</location>
        <topology evidence="1 10">Single-pass type II membrane protein</topology>
    </subcellularLocation>
</comment>
<organism evidence="11 12">
    <name type="scientific">Leptotrombidium deliense</name>
    <dbReference type="NCBI Taxonomy" id="299467"/>
    <lineage>
        <taxon>Eukaryota</taxon>
        <taxon>Metazoa</taxon>
        <taxon>Ecdysozoa</taxon>
        <taxon>Arthropoda</taxon>
        <taxon>Chelicerata</taxon>
        <taxon>Arachnida</taxon>
        <taxon>Acari</taxon>
        <taxon>Acariformes</taxon>
        <taxon>Trombidiformes</taxon>
        <taxon>Prostigmata</taxon>
        <taxon>Anystina</taxon>
        <taxon>Parasitengona</taxon>
        <taxon>Trombiculoidea</taxon>
        <taxon>Trombiculidae</taxon>
        <taxon>Leptotrombidium</taxon>
    </lineage>
</organism>
<dbReference type="EMBL" id="NCKV01000944">
    <property type="protein sequence ID" value="RWS29375.1"/>
    <property type="molecule type" value="Genomic_DNA"/>
</dbReference>
<keyword evidence="9" id="KW-0472">Membrane</keyword>
<keyword evidence="5" id="KW-0812">Transmembrane</keyword>
<dbReference type="AlphaFoldDB" id="A0A443SPG0"/>
<dbReference type="Proteomes" id="UP000288716">
    <property type="component" value="Unassembled WGS sequence"/>
</dbReference>
<evidence type="ECO:0000256" key="5">
    <source>
        <dbReference type="ARBA" id="ARBA00022692"/>
    </source>
</evidence>
<evidence type="ECO:0000256" key="4">
    <source>
        <dbReference type="ARBA" id="ARBA00022679"/>
    </source>
</evidence>
<gene>
    <name evidence="11" type="ORF">B4U80_08155</name>
</gene>
<dbReference type="GO" id="GO:0016758">
    <property type="term" value="F:hexosyltransferase activity"/>
    <property type="evidence" value="ECO:0007669"/>
    <property type="project" value="InterPro"/>
</dbReference>
<dbReference type="PANTHER" id="PTHR11214">
    <property type="entry name" value="BETA-1,3-N-ACETYLGLUCOSAMINYLTRANSFERASE"/>
    <property type="match status" value="1"/>
</dbReference>
<keyword evidence="8 10" id="KW-0333">Golgi apparatus</keyword>
<dbReference type="GO" id="GO:0006493">
    <property type="term" value="P:protein O-linked glycosylation"/>
    <property type="evidence" value="ECO:0007669"/>
    <property type="project" value="TreeGrafter"/>
</dbReference>
<reference evidence="11 12" key="1">
    <citation type="journal article" date="2018" name="Gigascience">
        <title>Genomes of trombidid mites reveal novel predicted allergens and laterally-transferred genes associated with secondary metabolism.</title>
        <authorList>
            <person name="Dong X."/>
            <person name="Chaisiri K."/>
            <person name="Xia D."/>
            <person name="Armstrong S.D."/>
            <person name="Fang Y."/>
            <person name="Donnelly M.J."/>
            <person name="Kadowaki T."/>
            <person name="McGarry J.W."/>
            <person name="Darby A.C."/>
            <person name="Makepeace B.L."/>
        </authorList>
    </citation>
    <scope>NUCLEOTIDE SEQUENCE [LARGE SCALE GENOMIC DNA]</scope>
    <source>
        <strain evidence="11">UoL-UT</strain>
    </source>
</reference>
<comment type="caution">
    <text evidence="11">The sequence shown here is derived from an EMBL/GenBank/DDBJ whole genome shotgun (WGS) entry which is preliminary data.</text>
</comment>
<protein>
    <recommendedName>
        <fullName evidence="10">Hexosyltransferase</fullName>
        <ecNumber evidence="10">2.4.1.-</ecNumber>
    </recommendedName>
</protein>
<dbReference type="Pfam" id="PF01762">
    <property type="entry name" value="Galactosyl_T"/>
    <property type="match status" value="2"/>
</dbReference>
<dbReference type="GO" id="GO:0000139">
    <property type="term" value="C:Golgi membrane"/>
    <property type="evidence" value="ECO:0007669"/>
    <property type="project" value="UniProtKB-SubCell"/>
</dbReference>
<evidence type="ECO:0000256" key="8">
    <source>
        <dbReference type="ARBA" id="ARBA00023034"/>
    </source>
</evidence>
<accession>A0A443SPG0</accession>
<name>A0A443SPG0_9ACAR</name>
<keyword evidence="6" id="KW-0735">Signal-anchor</keyword>
<keyword evidence="4 11" id="KW-0808">Transferase</keyword>
<dbReference type="InterPro" id="IPR002659">
    <property type="entry name" value="Glyco_trans_31"/>
</dbReference>
<evidence type="ECO:0000256" key="6">
    <source>
        <dbReference type="ARBA" id="ARBA00022968"/>
    </source>
</evidence>
<keyword evidence="3 10" id="KW-0328">Glycosyltransferase</keyword>
<sequence length="348" mass="41207">MFGILDYLWELDYESNFEYPLQVEDFLSIVKERIKGNETHLKPINEYNYPFVIENENKCKKNGSFDDIRLLIVVKSAIKHTHRRNTIRNSWGYENRFSDVRVKRVFMVGSCENVAFDVSVKYSSKKRCQDIIDEENEHYGDIVQANFIDEYYNNTVKTMMSMKWTWRNCPTAQFIFFVDDDYYVSLKNLLKFVRNPFKYGDESSFYLNPFETPDKLPDGYDGRLYAGFVFSGSKPHRYKFSKWTVTLTEYPYSKFPPYVTAGAIVLSQASLVQMYYASLYTKHFRFDDIYVGLLAKRLNLTAFHSPYFFFWKKKYSKGDYKNVIASHGFDDSKELIIAWEQQKSLGFA</sequence>
<keyword evidence="7" id="KW-1133">Transmembrane helix</keyword>
<evidence type="ECO:0000256" key="7">
    <source>
        <dbReference type="ARBA" id="ARBA00022989"/>
    </source>
</evidence>
<dbReference type="FunFam" id="3.90.550.50:FF:000042">
    <property type="entry name" value="Hexosyltransferase"/>
    <property type="match status" value="1"/>
</dbReference>
<keyword evidence="12" id="KW-1185">Reference proteome</keyword>
<dbReference type="GO" id="GO:0008194">
    <property type="term" value="F:UDP-glycosyltransferase activity"/>
    <property type="evidence" value="ECO:0007669"/>
    <property type="project" value="TreeGrafter"/>
</dbReference>
<evidence type="ECO:0000256" key="9">
    <source>
        <dbReference type="ARBA" id="ARBA00023136"/>
    </source>
</evidence>
<dbReference type="EC" id="2.4.1.-" evidence="10"/>
<proteinExistence type="inferred from homology"/>
<dbReference type="OrthoDB" id="5957813at2759"/>
<dbReference type="PANTHER" id="PTHR11214:SF349">
    <property type="entry name" value="BETA-1,3-GALACTOSYLTRANSFERASE BRN"/>
    <property type="match status" value="1"/>
</dbReference>
<evidence type="ECO:0000256" key="3">
    <source>
        <dbReference type="ARBA" id="ARBA00022676"/>
    </source>
</evidence>
<dbReference type="VEuPathDB" id="VectorBase:LDEU002665"/>
<dbReference type="Gene3D" id="3.90.550.50">
    <property type="match status" value="1"/>
</dbReference>